<evidence type="ECO:0000313" key="6">
    <source>
        <dbReference type="Proteomes" id="UP000887574"/>
    </source>
</evidence>
<keyword evidence="3" id="KW-0804">Transcription</keyword>
<dbReference type="GO" id="GO:0006367">
    <property type="term" value="P:transcription initiation at RNA polymerase II promoter"/>
    <property type="evidence" value="ECO:0007669"/>
    <property type="project" value="InterPro"/>
</dbReference>
<keyword evidence="6" id="KW-1185">Reference proteome</keyword>
<dbReference type="InterPro" id="IPR004855">
    <property type="entry name" value="TFIIA_asu/bsu"/>
</dbReference>
<keyword evidence="4" id="KW-0539">Nucleus</keyword>
<protein>
    <submittedName>
        <fullName evidence="7">Uncharacterized protein</fullName>
    </submittedName>
</protein>
<dbReference type="PANTHER" id="PTHR12694:SF8">
    <property type="entry name" value="TRANSCRIPTION INITIATION FACTOR IIA SUBUNIT 1"/>
    <property type="match status" value="1"/>
</dbReference>
<proteinExistence type="inferred from homology"/>
<evidence type="ECO:0000313" key="7">
    <source>
        <dbReference type="WBParaSite" id="jg16480"/>
    </source>
</evidence>
<evidence type="ECO:0000256" key="2">
    <source>
        <dbReference type="ARBA" id="ARBA00010059"/>
    </source>
</evidence>
<feature type="compositionally biased region" description="Acidic residues" evidence="5">
    <location>
        <begin position="62"/>
        <end position="77"/>
    </location>
</feature>
<dbReference type="GO" id="GO:0005672">
    <property type="term" value="C:transcription factor TFIIA complex"/>
    <property type="evidence" value="ECO:0007669"/>
    <property type="project" value="InterPro"/>
</dbReference>
<dbReference type="Pfam" id="PF03153">
    <property type="entry name" value="TFIIA"/>
    <property type="match status" value="1"/>
</dbReference>
<evidence type="ECO:0000256" key="1">
    <source>
        <dbReference type="ARBA" id="ARBA00004123"/>
    </source>
</evidence>
<dbReference type="Proteomes" id="UP000887574">
    <property type="component" value="Unplaced"/>
</dbReference>
<feature type="compositionally biased region" description="Acidic residues" evidence="5">
    <location>
        <begin position="23"/>
        <end position="34"/>
    </location>
</feature>
<comment type="subcellular location">
    <subcellularLocation>
        <location evidence="1">Nucleus</location>
    </subcellularLocation>
</comment>
<comment type="similarity">
    <text evidence="2">Belongs to the TFIIA subunit 1 family.</text>
</comment>
<name>A0A915D7A0_9BILA</name>
<feature type="compositionally biased region" description="Basic and acidic residues" evidence="5">
    <location>
        <begin position="1"/>
        <end position="10"/>
    </location>
</feature>
<evidence type="ECO:0000256" key="4">
    <source>
        <dbReference type="ARBA" id="ARBA00023242"/>
    </source>
</evidence>
<dbReference type="InterPro" id="IPR009088">
    <property type="entry name" value="TFIIA_b-brl"/>
</dbReference>
<reference evidence="7" key="1">
    <citation type="submission" date="2022-11" db="UniProtKB">
        <authorList>
            <consortium name="WormBaseParasite"/>
        </authorList>
    </citation>
    <scope>IDENTIFICATION</scope>
</reference>
<dbReference type="Gene3D" id="2.30.18.10">
    <property type="entry name" value="Transcription factor IIA (TFIIA), beta-barrel domain"/>
    <property type="match status" value="1"/>
</dbReference>
<dbReference type="SUPFAM" id="SSF50784">
    <property type="entry name" value="Transcription factor IIA (TFIIA), beta-barrel domain"/>
    <property type="match status" value="1"/>
</dbReference>
<sequence>MVSIKKEKQPSFKLGGSKKMDDTSSEEESVSGDDEDKKLLGYAKLGDENSDDAESVLQEDPLNSDDDASSENEDTEVYDNVPNIVICQFEKVGRTGKKWNFNLSEGVMSIKGKDYCFHKSTGDADW</sequence>
<feature type="region of interest" description="Disordered" evidence="5">
    <location>
        <begin position="1"/>
        <end position="77"/>
    </location>
</feature>
<dbReference type="AlphaFoldDB" id="A0A915D7A0"/>
<dbReference type="PANTHER" id="PTHR12694">
    <property type="entry name" value="TRANSCRIPTION INITIATION FACTOR IIA SUBUNIT 1"/>
    <property type="match status" value="1"/>
</dbReference>
<dbReference type="WBParaSite" id="jg16480">
    <property type="protein sequence ID" value="jg16480"/>
    <property type="gene ID" value="jg16480"/>
</dbReference>
<evidence type="ECO:0000256" key="3">
    <source>
        <dbReference type="ARBA" id="ARBA00023163"/>
    </source>
</evidence>
<organism evidence="6 7">
    <name type="scientific">Ditylenchus dipsaci</name>
    <dbReference type="NCBI Taxonomy" id="166011"/>
    <lineage>
        <taxon>Eukaryota</taxon>
        <taxon>Metazoa</taxon>
        <taxon>Ecdysozoa</taxon>
        <taxon>Nematoda</taxon>
        <taxon>Chromadorea</taxon>
        <taxon>Rhabditida</taxon>
        <taxon>Tylenchina</taxon>
        <taxon>Tylenchomorpha</taxon>
        <taxon>Sphaerularioidea</taxon>
        <taxon>Anguinidae</taxon>
        <taxon>Anguininae</taxon>
        <taxon>Ditylenchus</taxon>
    </lineage>
</organism>
<evidence type="ECO:0000256" key="5">
    <source>
        <dbReference type="SAM" id="MobiDB-lite"/>
    </source>
</evidence>
<accession>A0A915D7A0</accession>